<dbReference type="EMBL" id="AYRZ02000001">
    <property type="protein sequence ID" value="PHT93807.1"/>
    <property type="molecule type" value="Genomic_DNA"/>
</dbReference>
<gene>
    <name evidence="2" type="ORF">T459_01689</name>
</gene>
<dbReference type="Gramene" id="PHT93807">
    <property type="protein sequence ID" value="PHT93807"/>
    <property type="gene ID" value="T459_01689"/>
</dbReference>
<keyword evidence="3" id="KW-1185">Reference proteome</keyword>
<evidence type="ECO:0000313" key="3">
    <source>
        <dbReference type="Proteomes" id="UP000222542"/>
    </source>
</evidence>
<dbReference type="OrthoDB" id="285219at2759"/>
<evidence type="ECO:0000259" key="1">
    <source>
        <dbReference type="Pfam" id="PF19026"/>
    </source>
</evidence>
<dbReference type="SMR" id="A0A2G3AHU9"/>
<dbReference type="PANTHER" id="PTHR31184">
    <property type="entry name" value="HUNTINGTIN-INTERACTING PROTEIN K FAMILY MEMBER"/>
    <property type="match status" value="1"/>
</dbReference>
<proteinExistence type="predicted"/>
<dbReference type="Pfam" id="PF19026">
    <property type="entry name" value="UBA_HYPK"/>
    <property type="match status" value="1"/>
</dbReference>
<dbReference type="GO" id="GO:0050821">
    <property type="term" value="P:protein stabilization"/>
    <property type="evidence" value="ECO:0000318"/>
    <property type="project" value="GO_Central"/>
</dbReference>
<dbReference type="InterPro" id="IPR052617">
    <property type="entry name" value="Huntingtin-int_K"/>
</dbReference>
<feature type="domain" description="Nascent polypeptide-associated complex subunit alpha-like UBA" evidence="1">
    <location>
        <begin position="68"/>
        <end position="104"/>
    </location>
</feature>
<dbReference type="GO" id="GO:0043066">
    <property type="term" value="P:negative regulation of apoptotic process"/>
    <property type="evidence" value="ECO:0000318"/>
    <property type="project" value="GO_Central"/>
</dbReference>
<evidence type="ECO:0000313" key="2">
    <source>
        <dbReference type="EMBL" id="PHT93807.1"/>
    </source>
</evidence>
<dbReference type="PANTHER" id="PTHR31184:SF2">
    <property type="entry name" value="HUNTINGTIN-INTERACTING PROTEIN K"/>
    <property type="match status" value="1"/>
</dbReference>
<reference evidence="2 3" key="1">
    <citation type="journal article" date="2014" name="Nat. Genet.">
        <title>Genome sequence of the hot pepper provides insights into the evolution of pungency in Capsicum species.</title>
        <authorList>
            <person name="Kim S."/>
            <person name="Park M."/>
            <person name="Yeom S.I."/>
            <person name="Kim Y.M."/>
            <person name="Lee J.M."/>
            <person name="Lee H.A."/>
            <person name="Seo E."/>
            <person name="Choi J."/>
            <person name="Cheong K."/>
            <person name="Kim K.T."/>
            <person name="Jung K."/>
            <person name="Lee G.W."/>
            <person name="Oh S.K."/>
            <person name="Bae C."/>
            <person name="Kim S.B."/>
            <person name="Lee H.Y."/>
            <person name="Kim S.Y."/>
            <person name="Kim M.S."/>
            <person name="Kang B.C."/>
            <person name="Jo Y.D."/>
            <person name="Yang H.B."/>
            <person name="Jeong H.J."/>
            <person name="Kang W.H."/>
            <person name="Kwon J.K."/>
            <person name="Shin C."/>
            <person name="Lim J.Y."/>
            <person name="Park J.H."/>
            <person name="Huh J.H."/>
            <person name="Kim J.S."/>
            <person name="Kim B.D."/>
            <person name="Cohen O."/>
            <person name="Paran I."/>
            <person name="Suh M.C."/>
            <person name="Lee S.B."/>
            <person name="Kim Y.K."/>
            <person name="Shin Y."/>
            <person name="Noh S.J."/>
            <person name="Park J."/>
            <person name="Seo Y.S."/>
            <person name="Kwon S.Y."/>
            <person name="Kim H.A."/>
            <person name="Park J.M."/>
            <person name="Kim H.J."/>
            <person name="Choi S.B."/>
            <person name="Bosland P.W."/>
            <person name="Reeves G."/>
            <person name="Jo S.H."/>
            <person name="Lee B.W."/>
            <person name="Cho H.T."/>
            <person name="Choi H.S."/>
            <person name="Lee M.S."/>
            <person name="Yu Y."/>
            <person name="Do Choi Y."/>
            <person name="Park B.S."/>
            <person name="van Deynze A."/>
            <person name="Ashrafi H."/>
            <person name="Hill T."/>
            <person name="Kim W.T."/>
            <person name="Pai H.S."/>
            <person name="Ahn H.K."/>
            <person name="Yeam I."/>
            <person name="Giovannoni J.J."/>
            <person name="Rose J.K."/>
            <person name="Sorensen I."/>
            <person name="Lee S.J."/>
            <person name="Kim R.W."/>
            <person name="Choi I.Y."/>
            <person name="Choi B.S."/>
            <person name="Lim J.S."/>
            <person name="Lee Y.H."/>
            <person name="Choi D."/>
        </authorList>
    </citation>
    <scope>NUCLEOTIDE SEQUENCE [LARGE SCALE GENOMIC DNA]</scope>
    <source>
        <strain evidence="3">cv. CM334</strain>
    </source>
</reference>
<sequence>MEVGDEAIEMVDSKDLKQESKALDKLTDHVEDRQLNSSRVQTAMASIYACKEADLQAMRMREKELAVVKINAADIDIIANELEVDKKVAERTLREHKGDVVTVIWHLLN</sequence>
<dbReference type="AlphaFoldDB" id="A0A2G3AHU9"/>
<name>A0A2G3AHU9_CAPAN</name>
<dbReference type="Proteomes" id="UP000222542">
    <property type="component" value="Unassembled WGS sequence"/>
</dbReference>
<dbReference type="InterPro" id="IPR038922">
    <property type="entry name" value="HYPK_UBA"/>
</dbReference>
<accession>A0A2G3AHU9</accession>
<organism evidence="2 3">
    <name type="scientific">Capsicum annuum</name>
    <name type="common">Capsicum pepper</name>
    <dbReference type="NCBI Taxonomy" id="4072"/>
    <lineage>
        <taxon>Eukaryota</taxon>
        <taxon>Viridiplantae</taxon>
        <taxon>Streptophyta</taxon>
        <taxon>Embryophyta</taxon>
        <taxon>Tracheophyta</taxon>
        <taxon>Spermatophyta</taxon>
        <taxon>Magnoliopsida</taxon>
        <taxon>eudicotyledons</taxon>
        <taxon>Gunneridae</taxon>
        <taxon>Pentapetalae</taxon>
        <taxon>asterids</taxon>
        <taxon>lamiids</taxon>
        <taxon>Solanales</taxon>
        <taxon>Solanaceae</taxon>
        <taxon>Solanoideae</taxon>
        <taxon>Capsiceae</taxon>
        <taxon>Capsicum</taxon>
    </lineage>
</organism>
<dbReference type="STRING" id="4072.A0A2G3AHU9"/>
<dbReference type="CDD" id="cd14361">
    <property type="entry name" value="UBA_HYPK"/>
    <property type="match status" value="1"/>
</dbReference>
<protein>
    <recommendedName>
        <fullName evidence="1">Nascent polypeptide-associated complex subunit alpha-like UBA domain-containing protein</fullName>
    </recommendedName>
</protein>
<comment type="caution">
    <text evidence="2">The sequence shown here is derived from an EMBL/GenBank/DDBJ whole genome shotgun (WGS) entry which is preliminary data.</text>
</comment>
<reference evidence="2 3" key="2">
    <citation type="journal article" date="2017" name="Genome Biol.">
        <title>New reference genome sequences of hot pepper reveal the massive evolution of plant disease-resistance genes by retroduplication.</title>
        <authorList>
            <person name="Kim S."/>
            <person name="Park J."/>
            <person name="Yeom S.I."/>
            <person name="Kim Y.M."/>
            <person name="Seo E."/>
            <person name="Kim K.T."/>
            <person name="Kim M.S."/>
            <person name="Lee J.M."/>
            <person name="Cheong K."/>
            <person name="Shin H.S."/>
            <person name="Kim S.B."/>
            <person name="Han K."/>
            <person name="Lee J."/>
            <person name="Park M."/>
            <person name="Lee H.A."/>
            <person name="Lee H.Y."/>
            <person name="Lee Y."/>
            <person name="Oh S."/>
            <person name="Lee J.H."/>
            <person name="Choi E."/>
            <person name="Choi E."/>
            <person name="Lee S.E."/>
            <person name="Jeon J."/>
            <person name="Kim H."/>
            <person name="Choi G."/>
            <person name="Song H."/>
            <person name="Lee J."/>
            <person name="Lee S.C."/>
            <person name="Kwon J.K."/>
            <person name="Lee H.Y."/>
            <person name="Koo N."/>
            <person name="Hong Y."/>
            <person name="Kim R.W."/>
            <person name="Kang W.H."/>
            <person name="Huh J.H."/>
            <person name="Kang B.C."/>
            <person name="Yang T.J."/>
            <person name="Lee Y.H."/>
            <person name="Bennetzen J.L."/>
            <person name="Choi D."/>
        </authorList>
    </citation>
    <scope>NUCLEOTIDE SEQUENCE [LARGE SCALE GENOMIC DNA]</scope>
    <source>
        <strain evidence="3">cv. CM334</strain>
    </source>
</reference>
<dbReference type="InterPro" id="IPR044034">
    <property type="entry name" value="NAC-like_UBA"/>
</dbReference>
<dbReference type="Gene3D" id="1.10.8.10">
    <property type="entry name" value="DNA helicase RuvA subunit, C-terminal domain"/>
    <property type="match status" value="1"/>
</dbReference>